<evidence type="ECO:0000313" key="1">
    <source>
        <dbReference type="EMBL" id="CAE6435238.1"/>
    </source>
</evidence>
<dbReference type="AlphaFoldDB" id="A0A8H2XTZ0"/>
<evidence type="ECO:0000313" key="2">
    <source>
        <dbReference type="Proteomes" id="UP000663846"/>
    </source>
</evidence>
<organism evidence="1 2">
    <name type="scientific">Rhizoctonia solani</name>
    <dbReference type="NCBI Taxonomy" id="456999"/>
    <lineage>
        <taxon>Eukaryota</taxon>
        <taxon>Fungi</taxon>
        <taxon>Dikarya</taxon>
        <taxon>Basidiomycota</taxon>
        <taxon>Agaricomycotina</taxon>
        <taxon>Agaricomycetes</taxon>
        <taxon>Cantharellales</taxon>
        <taxon>Ceratobasidiaceae</taxon>
        <taxon>Rhizoctonia</taxon>
    </lineage>
</organism>
<gene>
    <name evidence="1" type="ORF">RDB_LOCUS119251</name>
</gene>
<comment type="caution">
    <text evidence="1">The sequence shown here is derived from an EMBL/GenBank/DDBJ whole genome shotgun (WGS) entry which is preliminary data.</text>
</comment>
<protein>
    <submittedName>
        <fullName evidence="1">Uncharacterized protein</fullName>
    </submittedName>
</protein>
<name>A0A8H2XTZ0_9AGAM</name>
<reference evidence="1" key="1">
    <citation type="submission" date="2021-01" db="EMBL/GenBank/DDBJ databases">
        <authorList>
            <person name="Kaushik A."/>
        </authorList>
    </citation>
    <scope>NUCLEOTIDE SEQUENCE</scope>
    <source>
        <strain evidence="1">AG1-1C</strain>
    </source>
</reference>
<dbReference type="Proteomes" id="UP000663846">
    <property type="component" value="Unassembled WGS sequence"/>
</dbReference>
<sequence length="129" mass="14579">MLRDGVMTLGVNSSALARLGTRRSRSGRFAALSVRVPLPIGRAGWNRSWWRMLRNTAALLSRPIPVGGAVVSARRERWRWVSVRKATRTTSPPPFVGTAVIIVWWWSSRWTTRVCASPKIHPLLHDGWL</sequence>
<dbReference type="EMBL" id="CAJMWS010000335">
    <property type="protein sequence ID" value="CAE6435238.1"/>
    <property type="molecule type" value="Genomic_DNA"/>
</dbReference>
<proteinExistence type="predicted"/>
<accession>A0A8H2XTZ0</accession>